<keyword evidence="6" id="KW-1185">Reference proteome</keyword>
<evidence type="ECO:0000256" key="1">
    <source>
        <dbReference type="ARBA" id="ARBA00022737"/>
    </source>
</evidence>
<protein>
    <submittedName>
        <fullName evidence="5">Tfp pilus assembly protein PilF</fullName>
    </submittedName>
</protein>
<evidence type="ECO:0000313" key="5">
    <source>
        <dbReference type="EMBL" id="SMD34180.1"/>
    </source>
</evidence>
<dbReference type="AlphaFoldDB" id="A0A1W2GBY0"/>
<accession>A0A1W2GBY0</accession>
<dbReference type="PANTHER" id="PTHR44227">
    <property type="match status" value="1"/>
</dbReference>
<dbReference type="Gene3D" id="1.25.40.10">
    <property type="entry name" value="Tetratricopeptide repeat domain"/>
    <property type="match status" value="4"/>
</dbReference>
<keyword evidence="1" id="KW-0677">Repeat</keyword>
<name>A0A1W2GBY0_REIFA</name>
<dbReference type="OrthoDB" id="9814220at2"/>
<dbReference type="SMART" id="SM00028">
    <property type="entry name" value="TPR"/>
    <property type="match status" value="9"/>
</dbReference>
<feature type="chain" id="PRO_5012529224" evidence="4">
    <location>
        <begin position="21"/>
        <end position="581"/>
    </location>
</feature>
<proteinExistence type="predicted"/>
<dbReference type="InterPro" id="IPR052346">
    <property type="entry name" value="O-mannosyl-transferase_TMTC"/>
</dbReference>
<dbReference type="Proteomes" id="UP000192472">
    <property type="component" value="Unassembled WGS sequence"/>
</dbReference>
<dbReference type="SUPFAM" id="SSF48452">
    <property type="entry name" value="TPR-like"/>
    <property type="match status" value="4"/>
</dbReference>
<dbReference type="InterPro" id="IPR011990">
    <property type="entry name" value="TPR-like_helical_dom_sf"/>
</dbReference>
<gene>
    <name evidence="5" type="ORF">SAMN04488029_1886</name>
</gene>
<dbReference type="STRING" id="692418.SAMN04488029_1886"/>
<reference evidence="5 6" key="1">
    <citation type="submission" date="2017-04" db="EMBL/GenBank/DDBJ databases">
        <authorList>
            <person name="Afonso C.L."/>
            <person name="Miller P.J."/>
            <person name="Scott M.A."/>
            <person name="Spackman E."/>
            <person name="Goraichik I."/>
            <person name="Dimitrov K.M."/>
            <person name="Suarez D.L."/>
            <person name="Swayne D.E."/>
        </authorList>
    </citation>
    <scope>NUCLEOTIDE SEQUENCE [LARGE SCALE GENOMIC DNA]</scope>
    <source>
        <strain evidence="5 6">DSM 26133</strain>
    </source>
</reference>
<feature type="signal peptide" evidence="4">
    <location>
        <begin position="1"/>
        <end position="20"/>
    </location>
</feature>
<evidence type="ECO:0000256" key="3">
    <source>
        <dbReference type="PROSITE-ProRule" id="PRU00339"/>
    </source>
</evidence>
<feature type="repeat" description="TPR" evidence="3">
    <location>
        <begin position="84"/>
        <end position="117"/>
    </location>
</feature>
<dbReference type="InterPro" id="IPR019734">
    <property type="entry name" value="TPR_rpt"/>
</dbReference>
<dbReference type="Pfam" id="PF13414">
    <property type="entry name" value="TPR_11"/>
    <property type="match status" value="1"/>
</dbReference>
<sequence>MMTIFRIILLLVLLAASSEASFSQKKKNKNKTQTKFERVQFLTDEEKAEVDHYFLEGEKYFLLQDLSKAMGAFQKVLELDPKNAAAHYKIGQIYSENNDMNKALPHAIFAKSFNPKNKYYYLLVTHVQTSLGDLNAAEKTYTEMLSNVEGTENYLFELAAVQLYQKKYEEALGSYQKAQDHFGPMEEITIQKQQIYLKMNRLDLAIEEGKQLVELYPNEPSHALSLAQMMLSNDKYEEAEQFILSKINRYQNNERLYIFLSEAYGKQSKYIQAIEVLEVPFASTTLDLTRKIRTMAGYLAMLPNDELNEPLLKLSEKLVETHPDSYQALAMTGDLYYNLNDRPKGRKYYLKAVKIDGSNYNIWQNILSLDLELEDYDAVIEHSKMAIENFPNQATLYYFEGTAHLIKKDYENALKIFNTGKAYAARDSNMKSLFHGQIGDAYNSIGDHNKSDEAYEIALSAKPDNDHVLNNYSYFLSLRKKDLDKAFEMSSKLVKDYPENSTYLDTHAWVLYMMGDFEGAAQNLQQALKYEPSATIIEHYGDALFQLGKTDEAIIQWKTARDMAEDNTTLDKKIADKQLYE</sequence>
<feature type="repeat" description="TPR" evidence="3">
    <location>
        <begin position="432"/>
        <end position="465"/>
    </location>
</feature>
<dbReference type="EMBL" id="FWYF01000002">
    <property type="protein sequence ID" value="SMD34180.1"/>
    <property type="molecule type" value="Genomic_DNA"/>
</dbReference>
<evidence type="ECO:0000256" key="2">
    <source>
        <dbReference type="ARBA" id="ARBA00022803"/>
    </source>
</evidence>
<feature type="repeat" description="TPR" evidence="3">
    <location>
        <begin position="50"/>
        <end position="83"/>
    </location>
</feature>
<evidence type="ECO:0000256" key="4">
    <source>
        <dbReference type="SAM" id="SignalP"/>
    </source>
</evidence>
<keyword evidence="4" id="KW-0732">Signal</keyword>
<evidence type="ECO:0000313" key="6">
    <source>
        <dbReference type="Proteomes" id="UP000192472"/>
    </source>
</evidence>
<dbReference type="RefSeq" id="WP_084372576.1">
    <property type="nucleotide sequence ID" value="NZ_FWYF01000002.1"/>
</dbReference>
<organism evidence="5 6">
    <name type="scientific">Reichenbachiella faecimaris</name>
    <dbReference type="NCBI Taxonomy" id="692418"/>
    <lineage>
        <taxon>Bacteria</taxon>
        <taxon>Pseudomonadati</taxon>
        <taxon>Bacteroidota</taxon>
        <taxon>Cytophagia</taxon>
        <taxon>Cytophagales</taxon>
        <taxon>Reichenbachiellaceae</taxon>
        <taxon>Reichenbachiella</taxon>
    </lineage>
</organism>
<dbReference type="PANTHER" id="PTHR44227:SF3">
    <property type="entry name" value="PROTEIN O-MANNOSYL-TRANSFERASE TMTC4"/>
    <property type="match status" value="1"/>
</dbReference>
<keyword evidence="2 3" id="KW-0802">TPR repeat</keyword>
<dbReference type="Pfam" id="PF13181">
    <property type="entry name" value="TPR_8"/>
    <property type="match status" value="2"/>
</dbReference>
<dbReference type="Pfam" id="PF13432">
    <property type="entry name" value="TPR_16"/>
    <property type="match status" value="1"/>
</dbReference>
<dbReference type="PROSITE" id="PS50005">
    <property type="entry name" value="TPR"/>
    <property type="match status" value="3"/>
</dbReference>